<dbReference type="Gene3D" id="2.40.50.140">
    <property type="entry name" value="Nucleic acid-binding proteins"/>
    <property type="match status" value="1"/>
</dbReference>
<evidence type="ECO:0000256" key="10">
    <source>
        <dbReference type="ARBA" id="ARBA00022801"/>
    </source>
</evidence>
<proteinExistence type="predicted"/>
<dbReference type="InterPro" id="IPR014143">
    <property type="entry name" value="NHEJ_ligase_prk"/>
</dbReference>
<evidence type="ECO:0000256" key="13">
    <source>
        <dbReference type="ARBA" id="ARBA00022932"/>
    </source>
</evidence>
<feature type="compositionally biased region" description="Acidic residues" evidence="21">
    <location>
        <begin position="553"/>
        <end position="564"/>
    </location>
</feature>
<dbReference type="InterPro" id="IPR012310">
    <property type="entry name" value="DNA_ligase_ATP-dep_cent"/>
</dbReference>
<dbReference type="SUPFAM" id="SSF56091">
    <property type="entry name" value="DNA ligase/mRNA capping enzyme, catalytic domain"/>
    <property type="match status" value="1"/>
</dbReference>
<gene>
    <name evidence="23" type="primary">ligD</name>
    <name evidence="23" type="ORF">FXV83_08590</name>
</gene>
<name>A0A5S4YSE7_9BRAD</name>
<dbReference type="CDD" id="cd04862">
    <property type="entry name" value="PaeLigD_Pol_like"/>
    <property type="match status" value="1"/>
</dbReference>
<evidence type="ECO:0000256" key="21">
    <source>
        <dbReference type="SAM" id="MobiDB-lite"/>
    </source>
</evidence>
<dbReference type="EC" id="6.5.1.1" evidence="2"/>
<keyword evidence="17" id="KW-0464">Manganese</keyword>
<dbReference type="Pfam" id="PF01068">
    <property type="entry name" value="DNA_ligase_A_M"/>
    <property type="match status" value="1"/>
</dbReference>
<dbReference type="RefSeq" id="WP_148738756.1">
    <property type="nucleotide sequence ID" value="NZ_VSTH01000023.1"/>
</dbReference>
<evidence type="ECO:0000256" key="5">
    <source>
        <dbReference type="ARBA" id="ARBA00022695"/>
    </source>
</evidence>
<dbReference type="PANTHER" id="PTHR42705:SF2">
    <property type="entry name" value="BIFUNCTIONAL NON-HOMOLOGOUS END JOINING PROTEIN LIGD"/>
    <property type="match status" value="1"/>
</dbReference>
<evidence type="ECO:0000256" key="9">
    <source>
        <dbReference type="ARBA" id="ARBA00022763"/>
    </source>
</evidence>
<keyword evidence="16" id="KW-0234">DNA repair</keyword>
<dbReference type="InterPro" id="IPR014145">
    <property type="entry name" value="LigD_pol_dom"/>
</dbReference>
<evidence type="ECO:0000259" key="22">
    <source>
        <dbReference type="PROSITE" id="PS50160"/>
    </source>
</evidence>
<feature type="domain" description="ATP-dependent DNA ligase family profile" evidence="22">
    <location>
        <begin position="345"/>
        <end position="439"/>
    </location>
</feature>
<dbReference type="InterPro" id="IPR014146">
    <property type="entry name" value="LigD_ligase_dom"/>
</dbReference>
<keyword evidence="12" id="KW-0067">ATP-binding</keyword>
<keyword evidence="6" id="KW-0540">Nuclease</keyword>
<dbReference type="EMBL" id="VSTH01000023">
    <property type="protein sequence ID" value="TYO66852.1"/>
    <property type="molecule type" value="Genomic_DNA"/>
</dbReference>
<keyword evidence="15" id="KW-0233">DNA recombination</keyword>
<dbReference type="CDD" id="cd07971">
    <property type="entry name" value="OBF_DNA_ligase_LigD"/>
    <property type="match status" value="1"/>
</dbReference>
<dbReference type="InterPro" id="IPR012340">
    <property type="entry name" value="NA-bd_OB-fold"/>
</dbReference>
<keyword evidence="4" id="KW-0808">Transferase</keyword>
<dbReference type="GO" id="GO:0006281">
    <property type="term" value="P:DNA repair"/>
    <property type="evidence" value="ECO:0007669"/>
    <property type="project" value="UniProtKB-KW"/>
</dbReference>
<sequence>MLRNLSTYRKKRDFEITPEPSGTTAVAPSKQRRFVIQKHDATRLHYDFRLEFDGVFKSWAVTKGPSLDPHDKRLAVEVEDHPLDYGDFEGTIPEGQYGGGTVMLWDRGYWEAEDPERGFKKGDLKFTLHGDKLHGSWVLVRMRNDRTGGKRTNWLLIKHRDEYAQEGKDNTILDEDKSVASGRAMEQIAEGKGRAPKPFMLATGGKGKANAIWQSNRAEEPKGRTVKPAPRAALKGGKKATKAATAKAVSEMPDFVAPQLCTSVERPPPGEGWCHEIKFDGYRVQLRVEDGTATLKTRKGLDWTDKFASIVKEAGGLPDMMIDGEIVALDHNGAPNFSSLQAALSDGRTEDLIFFAFDLLFAEGLDCRRLPLGERKARLKELLEARKRKSSQIRYVEHFESGGDAVLQSACKLELEGVVSKKLDAPYRSGRTESWTKAKCRAGHEVVIGGYKTTNGKFRSLMAGVHRGDHLAFVGMVGTGFGADKVKRIMPLLKAAEAKQSPFGGKNAPKKTREMHWLKPELVAEIEFAGFTADGNVRQAAFKGLRQDKPAEEVEAETPVDTELAEPSTDTRTKSRAKAKSAGRPKQNGQNAEVMGVVISKPDKELWPDGGDGEPVTKLDLARYFEAVGEWMIVHLKGRPCSLIRAPDGIKGECFFQRHAMQGASNLLELARVSGDRKPYLQIDRVEGLAAVAQIGGVELHPWNCAPYAYDTPGRLVFDLDPAPDVEFAGVVEAAKEMRQRLTDLGMDSFCKTTGGKGLHVVVPLLYGARDKVSWKEAKAFAQGVCQWMADDDPERYLLNMSKKLRNGKIFLDYLRNDRMSTAVAALSPRARDAATVSMPVTWTQVKGDLDPKRYTLRTVPGLLARSKAWEGYDDAAAPVKSAMKKLAAKVK</sequence>
<keyword evidence="13" id="KW-0239">DNA-directed DNA polymerase</keyword>
<comment type="catalytic activity">
    <reaction evidence="20">
        <text>ATP + (deoxyribonucleotide)n-3'-hydroxyl + 5'-phospho-(deoxyribonucleotide)m = (deoxyribonucleotide)n+m + AMP + diphosphate.</text>
        <dbReference type="EC" id="6.5.1.1"/>
    </reaction>
</comment>
<comment type="caution">
    <text evidence="23">The sequence shown here is derived from an EMBL/GenBank/DDBJ whole genome shotgun (WGS) entry which is preliminary data.</text>
</comment>
<keyword evidence="10" id="KW-0378">Hydrolase</keyword>
<dbReference type="InterPro" id="IPR033651">
    <property type="entry name" value="PaeLigD_Pol-like"/>
</dbReference>
<keyword evidence="14" id="KW-0238">DNA-binding</keyword>
<evidence type="ECO:0000256" key="16">
    <source>
        <dbReference type="ARBA" id="ARBA00023204"/>
    </source>
</evidence>
<dbReference type="GO" id="GO:0046872">
    <property type="term" value="F:metal ion binding"/>
    <property type="evidence" value="ECO:0007669"/>
    <property type="project" value="UniProtKB-KW"/>
</dbReference>
<evidence type="ECO:0000256" key="17">
    <source>
        <dbReference type="ARBA" id="ARBA00023211"/>
    </source>
</evidence>
<dbReference type="InterPro" id="IPR014144">
    <property type="entry name" value="LigD_PE_domain"/>
</dbReference>
<keyword evidence="11" id="KW-0269">Exonuclease</keyword>
<keyword evidence="24" id="KW-1185">Reference proteome</keyword>
<dbReference type="GO" id="GO:0005524">
    <property type="term" value="F:ATP binding"/>
    <property type="evidence" value="ECO:0007669"/>
    <property type="project" value="UniProtKB-KW"/>
</dbReference>
<keyword evidence="7" id="KW-0479">Metal-binding</keyword>
<evidence type="ECO:0000256" key="12">
    <source>
        <dbReference type="ARBA" id="ARBA00022840"/>
    </source>
</evidence>
<dbReference type="NCBIfam" id="TIGR02778">
    <property type="entry name" value="ligD_pol"/>
    <property type="match status" value="1"/>
</dbReference>
<dbReference type="CDD" id="cd07906">
    <property type="entry name" value="Adenylation_DNA_ligase_LigD_LigC"/>
    <property type="match status" value="1"/>
</dbReference>
<dbReference type="AlphaFoldDB" id="A0A5S4YSE7"/>
<dbReference type="Gene3D" id="3.30.1490.70">
    <property type="match status" value="1"/>
</dbReference>
<accession>A0A5S4YSE7</accession>
<dbReference type="Gene3D" id="3.90.920.10">
    <property type="entry name" value="DNA primase, PRIM domain"/>
    <property type="match status" value="1"/>
</dbReference>
<evidence type="ECO:0000313" key="23">
    <source>
        <dbReference type="EMBL" id="TYO66852.1"/>
    </source>
</evidence>
<feature type="region of interest" description="Disordered" evidence="21">
    <location>
        <begin position="548"/>
        <end position="593"/>
    </location>
</feature>
<dbReference type="Pfam" id="PF13298">
    <property type="entry name" value="LigD_N"/>
    <property type="match status" value="1"/>
</dbReference>
<organism evidence="23 24">
    <name type="scientific">Bradyrhizobium hipponense</name>
    <dbReference type="NCBI Taxonomy" id="2605638"/>
    <lineage>
        <taxon>Bacteria</taxon>
        <taxon>Pseudomonadati</taxon>
        <taxon>Pseudomonadota</taxon>
        <taxon>Alphaproteobacteria</taxon>
        <taxon>Hyphomicrobiales</taxon>
        <taxon>Nitrobacteraceae</taxon>
        <taxon>Bradyrhizobium</taxon>
    </lineage>
</organism>
<protein>
    <recommendedName>
        <fullName evidence="2">DNA ligase (ATP)</fullName>
        <ecNumber evidence="2">6.5.1.1</ecNumber>
    </recommendedName>
    <alternativeName>
        <fullName evidence="19">NHEJ DNA polymerase</fullName>
    </alternativeName>
</protein>
<dbReference type="PANTHER" id="PTHR42705">
    <property type="entry name" value="BIFUNCTIONAL NON-HOMOLOGOUS END JOINING PROTEIN LIGD"/>
    <property type="match status" value="1"/>
</dbReference>
<evidence type="ECO:0000256" key="15">
    <source>
        <dbReference type="ARBA" id="ARBA00023172"/>
    </source>
</evidence>
<dbReference type="Pfam" id="PF21686">
    <property type="entry name" value="LigD_Prim-Pol"/>
    <property type="match status" value="1"/>
</dbReference>
<keyword evidence="8" id="KW-0547">Nucleotide-binding</keyword>
<evidence type="ECO:0000256" key="14">
    <source>
        <dbReference type="ARBA" id="ARBA00023125"/>
    </source>
</evidence>
<dbReference type="GO" id="GO:0003910">
    <property type="term" value="F:DNA ligase (ATP) activity"/>
    <property type="evidence" value="ECO:0007669"/>
    <property type="project" value="UniProtKB-EC"/>
</dbReference>
<evidence type="ECO:0000256" key="11">
    <source>
        <dbReference type="ARBA" id="ARBA00022839"/>
    </source>
</evidence>
<dbReference type="PROSITE" id="PS50160">
    <property type="entry name" value="DNA_LIGASE_A3"/>
    <property type="match status" value="1"/>
</dbReference>
<evidence type="ECO:0000256" key="3">
    <source>
        <dbReference type="ARBA" id="ARBA00022598"/>
    </source>
</evidence>
<dbReference type="NCBIfam" id="TIGR02779">
    <property type="entry name" value="NHEJ_ligase_lig"/>
    <property type="match status" value="1"/>
</dbReference>
<dbReference type="NCBIfam" id="TIGR02777">
    <property type="entry name" value="LigD_PE_dom"/>
    <property type="match status" value="1"/>
</dbReference>
<evidence type="ECO:0000256" key="18">
    <source>
        <dbReference type="ARBA" id="ARBA00023268"/>
    </source>
</evidence>
<dbReference type="Pfam" id="PF04679">
    <property type="entry name" value="DNA_ligase_A_C"/>
    <property type="match status" value="1"/>
</dbReference>
<dbReference type="GO" id="GO:0003677">
    <property type="term" value="F:DNA binding"/>
    <property type="evidence" value="ECO:0007669"/>
    <property type="project" value="UniProtKB-KW"/>
</dbReference>
<dbReference type="SUPFAM" id="SSF50249">
    <property type="entry name" value="Nucleic acid-binding proteins"/>
    <property type="match status" value="1"/>
</dbReference>
<feature type="region of interest" description="Disordered" evidence="21">
    <location>
        <begin position="217"/>
        <end position="238"/>
    </location>
</feature>
<dbReference type="Proteomes" id="UP000324797">
    <property type="component" value="Unassembled WGS sequence"/>
</dbReference>
<dbReference type="NCBIfam" id="TIGR02776">
    <property type="entry name" value="NHEJ_ligase_prk"/>
    <property type="match status" value="1"/>
</dbReference>
<dbReference type="GO" id="GO:0006310">
    <property type="term" value="P:DNA recombination"/>
    <property type="evidence" value="ECO:0007669"/>
    <property type="project" value="UniProtKB-KW"/>
</dbReference>
<evidence type="ECO:0000256" key="4">
    <source>
        <dbReference type="ARBA" id="ARBA00022679"/>
    </source>
</evidence>
<evidence type="ECO:0000313" key="24">
    <source>
        <dbReference type="Proteomes" id="UP000324797"/>
    </source>
</evidence>
<evidence type="ECO:0000256" key="19">
    <source>
        <dbReference type="ARBA" id="ARBA00029943"/>
    </source>
</evidence>
<dbReference type="GO" id="GO:0004527">
    <property type="term" value="F:exonuclease activity"/>
    <property type="evidence" value="ECO:0007669"/>
    <property type="project" value="UniProtKB-KW"/>
</dbReference>
<dbReference type="InterPro" id="IPR012309">
    <property type="entry name" value="DNA_ligase_ATP-dep_C"/>
</dbReference>
<evidence type="ECO:0000256" key="8">
    <source>
        <dbReference type="ARBA" id="ARBA00022741"/>
    </source>
</evidence>
<dbReference type="InterPro" id="IPR052171">
    <property type="entry name" value="NHEJ_LigD"/>
</dbReference>
<evidence type="ECO:0000256" key="7">
    <source>
        <dbReference type="ARBA" id="ARBA00022723"/>
    </source>
</evidence>
<keyword evidence="9" id="KW-0227">DNA damage</keyword>
<reference evidence="23 24" key="1">
    <citation type="submission" date="2019-08" db="EMBL/GenBank/DDBJ databases">
        <title>Bradyrhizobium hipponensis sp. nov., a rhizobium isolated from a Lupinus angustifolius root nodule in Tunisia.</title>
        <authorList>
            <person name="Off K."/>
            <person name="Rejili M."/>
            <person name="Mars M."/>
            <person name="Brachmann A."/>
            <person name="Marin M."/>
        </authorList>
    </citation>
    <scope>NUCLEOTIDE SEQUENCE [LARGE SCALE GENOMIC DNA]</scope>
    <source>
        <strain evidence="24">aSej3</strain>
    </source>
</reference>
<evidence type="ECO:0000256" key="1">
    <source>
        <dbReference type="ARBA" id="ARBA00001936"/>
    </source>
</evidence>
<dbReference type="NCBIfam" id="NF004628">
    <property type="entry name" value="PRK05972.1"/>
    <property type="match status" value="1"/>
</dbReference>
<feature type="compositionally biased region" description="Basic residues" evidence="21">
    <location>
        <begin position="574"/>
        <end position="583"/>
    </location>
</feature>
<evidence type="ECO:0000256" key="20">
    <source>
        <dbReference type="ARBA" id="ARBA00034003"/>
    </source>
</evidence>
<comment type="cofactor">
    <cofactor evidence="1">
        <name>Mn(2+)</name>
        <dbReference type="ChEBI" id="CHEBI:29035"/>
    </cofactor>
</comment>
<keyword evidence="5" id="KW-0548">Nucleotidyltransferase</keyword>
<evidence type="ECO:0000256" key="2">
    <source>
        <dbReference type="ARBA" id="ARBA00012727"/>
    </source>
</evidence>
<dbReference type="Gene3D" id="3.30.470.30">
    <property type="entry name" value="DNA ligase/mRNA capping enzyme"/>
    <property type="match status" value="1"/>
</dbReference>
<keyword evidence="3 23" id="KW-0436">Ligase</keyword>
<keyword evidence="18" id="KW-0511">Multifunctional enzyme</keyword>
<dbReference type="GO" id="GO:0003887">
    <property type="term" value="F:DNA-directed DNA polymerase activity"/>
    <property type="evidence" value="ECO:0007669"/>
    <property type="project" value="UniProtKB-KW"/>
</dbReference>
<evidence type="ECO:0000256" key="6">
    <source>
        <dbReference type="ARBA" id="ARBA00022722"/>
    </source>
</evidence>